<keyword evidence="11" id="KW-1185">Reference proteome</keyword>
<dbReference type="Proteomes" id="UP001159042">
    <property type="component" value="Unassembled WGS sequence"/>
</dbReference>
<evidence type="ECO:0000256" key="7">
    <source>
        <dbReference type="SAM" id="Coils"/>
    </source>
</evidence>
<feature type="compositionally biased region" description="Acidic residues" evidence="8">
    <location>
        <begin position="432"/>
        <end position="444"/>
    </location>
</feature>
<evidence type="ECO:0000313" key="10">
    <source>
        <dbReference type="EMBL" id="KAJ8923493.1"/>
    </source>
</evidence>
<keyword evidence="5 7" id="KW-0175">Coiled coil</keyword>
<dbReference type="Pfam" id="PF05010">
    <property type="entry name" value="TACC_C"/>
    <property type="match status" value="1"/>
</dbReference>
<dbReference type="GO" id="GO:0007052">
    <property type="term" value="P:mitotic spindle organization"/>
    <property type="evidence" value="ECO:0007669"/>
    <property type="project" value="InterPro"/>
</dbReference>
<feature type="compositionally biased region" description="Basic and acidic residues" evidence="8">
    <location>
        <begin position="481"/>
        <end position="497"/>
    </location>
</feature>
<feature type="compositionally biased region" description="Basic and acidic residues" evidence="8">
    <location>
        <begin position="744"/>
        <end position="757"/>
    </location>
</feature>
<dbReference type="GO" id="GO:0005737">
    <property type="term" value="C:cytoplasm"/>
    <property type="evidence" value="ECO:0007669"/>
    <property type="project" value="TreeGrafter"/>
</dbReference>
<keyword evidence="4" id="KW-0597">Phosphoprotein</keyword>
<comment type="subcellular location">
    <subcellularLocation>
        <location evidence="1">Cytoplasm</location>
        <location evidence="1">Cytoskeleton</location>
    </subcellularLocation>
</comment>
<keyword evidence="3" id="KW-0963">Cytoplasm</keyword>
<feature type="compositionally biased region" description="Low complexity" evidence="8">
    <location>
        <begin position="688"/>
        <end position="699"/>
    </location>
</feature>
<feature type="region of interest" description="Disordered" evidence="8">
    <location>
        <begin position="414"/>
        <end position="798"/>
    </location>
</feature>
<dbReference type="PANTHER" id="PTHR13924:SF10">
    <property type="entry name" value="TRANSFORMING ACIDIC COILED-COIL PROTEIN, ISOFORM K"/>
    <property type="match status" value="1"/>
</dbReference>
<dbReference type="PANTHER" id="PTHR13924">
    <property type="entry name" value="TRANSFORMING ACIDIC COILED-COIL CONTAINING PROTEIN 1/2"/>
    <property type="match status" value="1"/>
</dbReference>
<feature type="region of interest" description="Disordered" evidence="8">
    <location>
        <begin position="269"/>
        <end position="387"/>
    </location>
</feature>
<evidence type="ECO:0000256" key="2">
    <source>
        <dbReference type="ARBA" id="ARBA00009423"/>
    </source>
</evidence>
<evidence type="ECO:0000256" key="1">
    <source>
        <dbReference type="ARBA" id="ARBA00004245"/>
    </source>
</evidence>
<feature type="compositionally biased region" description="Basic and acidic residues" evidence="8">
    <location>
        <begin position="27"/>
        <end position="45"/>
    </location>
</feature>
<feature type="compositionally biased region" description="Polar residues" evidence="8">
    <location>
        <begin position="783"/>
        <end position="796"/>
    </location>
</feature>
<feature type="compositionally biased region" description="Basic and acidic residues" evidence="8">
    <location>
        <begin position="357"/>
        <end position="378"/>
    </location>
</feature>
<evidence type="ECO:0000256" key="4">
    <source>
        <dbReference type="ARBA" id="ARBA00022553"/>
    </source>
</evidence>
<name>A0AAV8WB22_9CUCU</name>
<protein>
    <recommendedName>
        <fullName evidence="9">Transforming acidic coiled-coil-containing protein C-terminal domain-containing protein</fullName>
    </recommendedName>
</protein>
<feature type="compositionally biased region" description="Polar residues" evidence="8">
    <location>
        <begin position="343"/>
        <end position="356"/>
    </location>
</feature>
<proteinExistence type="inferred from homology"/>
<feature type="compositionally biased region" description="Basic and acidic residues" evidence="8">
    <location>
        <begin position="628"/>
        <end position="650"/>
    </location>
</feature>
<feature type="compositionally biased region" description="Basic and acidic residues" evidence="8">
    <location>
        <begin position="540"/>
        <end position="556"/>
    </location>
</feature>
<dbReference type="InterPro" id="IPR039915">
    <property type="entry name" value="TACC"/>
</dbReference>
<feature type="region of interest" description="Disordered" evidence="8">
    <location>
        <begin position="69"/>
        <end position="127"/>
    </location>
</feature>
<feature type="compositionally biased region" description="Polar residues" evidence="8">
    <location>
        <begin position="720"/>
        <end position="737"/>
    </location>
</feature>
<evidence type="ECO:0000313" key="11">
    <source>
        <dbReference type="Proteomes" id="UP001159042"/>
    </source>
</evidence>
<dbReference type="InterPro" id="IPR007707">
    <property type="entry name" value="TACC_C"/>
</dbReference>
<feature type="compositionally biased region" description="Acidic residues" evidence="8">
    <location>
        <begin position="762"/>
        <end position="772"/>
    </location>
</feature>
<keyword evidence="6" id="KW-0206">Cytoskeleton</keyword>
<reference evidence="10 11" key="1">
    <citation type="journal article" date="2023" name="Insect Mol. Biol.">
        <title>Genome sequencing provides insights into the evolution of gene families encoding plant cell wall-degrading enzymes in longhorned beetles.</title>
        <authorList>
            <person name="Shin N.R."/>
            <person name="Okamura Y."/>
            <person name="Kirsch R."/>
            <person name="Pauchet Y."/>
        </authorList>
    </citation>
    <scope>NUCLEOTIDE SEQUENCE [LARGE SCALE GENOMIC DNA]</scope>
    <source>
        <strain evidence="10">EAD_L_NR</strain>
    </source>
</reference>
<gene>
    <name evidence="10" type="ORF">NQ315_010071</name>
</gene>
<feature type="domain" description="Transforming acidic coiled-coil-containing protein C-terminal" evidence="9">
    <location>
        <begin position="891"/>
        <end position="1068"/>
    </location>
</feature>
<feature type="compositionally biased region" description="Polar residues" evidence="8">
    <location>
        <begin position="69"/>
        <end position="89"/>
    </location>
</feature>
<evidence type="ECO:0000256" key="6">
    <source>
        <dbReference type="ARBA" id="ARBA00023212"/>
    </source>
</evidence>
<evidence type="ECO:0000256" key="3">
    <source>
        <dbReference type="ARBA" id="ARBA00022490"/>
    </source>
</evidence>
<accession>A0AAV8WB22</accession>
<feature type="region of interest" description="Disordered" evidence="8">
    <location>
        <begin position="1"/>
        <end position="57"/>
    </location>
</feature>
<comment type="similarity">
    <text evidence="2">Belongs to the TACC family.</text>
</comment>
<feature type="compositionally biased region" description="Basic and acidic residues" evidence="8">
    <location>
        <begin position="576"/>
        <end position="590"/>
    </location>
</feature>
<dbReference type="GO" id="GO:0005856">
    <property type="term" value="C:cytoskeleton"/>
    <property type="evidence" value="ECO:0007669"/>
    <property type="project" value="UniProtKB-SubCell"/>
</dbReference>
<comment type="caution">
    <text evidence="10">The sequence shown here is derived from an EMBL/GenBank/DDBJ whole genome shotgun (WGS) entry which is preliminary data.</text>
</comment>
<feature type="coiled-coil region" evidence="7">
    <location>
        <begin position="803"/>
        <end position="1043"/>
    </location>
</feature>
<dbReference type="AlphaFoldDB" id="A0AAV8WB22"/>
<organism evidence="10 11">
    <name type="scientific">Exocentrus adspersus</name>
    <dbReference type="NCBI Taxonomy" id="1586481"/>
    <lineage>
        <taxon>Eukaryota</taxon>
        <taxon>Metazoa</taxon>
        <taxon>Ecdysozoa</taxon>
        <taxon>Arthropoda</taxon>
        <taxon>Hexapoda</taxon>
        <taxon>Insecta</taxon>
        <taxon>Pterygota</taxon>
        <taxon>Neoptera</taxon>
        <taxon>Endopterygota</taxon>
        <taxon>Coleoptera</taxon>
        <taxon>Polyphaga</taxon>
        <taxon>Cucujiformia</taxon>
        <taxon>Chrysomeloidea</taxon>
        <taxon>Cerambycidae</taxon>
        <taxon>Lamiinae</taxon>
        <taxon>Acanthocinini</taxon>
        <taxon>Exocentrus</taxon>
    </lineage>
</organism>
<feature type="compositionally biased region" description="Polar residues" evidence="8">
    <location>
        <begin position="293"/>
        <end position="317"/>
    </location>
</feature>
<dbReference type="EMBL" id="JANEYG010000004">
    <property type="protein sequence ID" value="KAJ8923493.1"/>
    <property type="molecule type" value="Genomic_DNA"/>
</dbReference>
<evidence type="ECO:0000259" key="9">
    <source>
        <dbReference type="Pfam" id="PF05010"/>
    </source>
</evidence>
<sequence>MFTNEPQDATDDTVKQPEPDTAPSTSDDNKENGFSHKKAGSDKQDVGSTSPPKEIKSRLSVLKAFDPLFSTSPEATPVTTSKSDIQQQLVVEESGEAEGSNSPRLVDVSDDDAEYVDASTATEESPRVARITDNARFEEEESFLKFYTPDRVYVARKGSDTEIASTSETNEPTVLTEVAGQSTSINEQALQEDAGLSSRPTEATESGIVCAISKKYSSDGEIPARSRFTISESDIENLTLLRERLNIDSTNLDVRIRHENAADAIETSSLTSVSEIRNVSPERSGVSLDTEPTESASTSGATEQETSEQQRTVDTIQEVSVEKEESSDDSEHSKVTVIDKASTETVVPEQNTTEPSPQEKTEETPKVEEAQPQEKESQDQISELDTEQIRTQFQLFLDPADKRSSQRKLYFVSKFDSSDESEPSNPSNSDSESVESEEEEEPGEAEVINIVETPESNPEENVSETVNQESVEVSEELAETPELKSTEFSEQESKVEATLDSGPQPDLKSEFEEKVELESPGPSKQEPVGDVNVAEGIDQEQLKKLESVKDSEKISDESELESGVGGLDSFSESEPELEHQAHKEKSEPKATQKSALEDQTGDGPGTGSALESDLAEQINQEDSFLKVVESRTSHLEIEEPEKTKEEKEPEQTESEEGLVCLYQSDICKPYPKPRKSDSDSDEEGNPRTSGTSTSGGLSSFDAAKAVDSTAESDKSDNKSSETQSSEQTKDSSVVIDTNDSELVIESKSEETALKDDNIGSEQNDEDRVDENPEFVAQPPAESATANLTDSQKSEQNIRLPFDIESYRTRMADLSEKLSEQQQENSNLKLQLNAIQQAKATLELEIRQKEEVIIKTQAEALKNEQAYKQEVKQLREKLKENSKLIEKDGSKELEEQLKEAKAKEAKAIAELNQRSKDDLNYQKIMEEYENTIATRFADYQKLKEEHETATRHLANIELAFSDVHQKYERTKVLLEGFKSNEEALNAALQESEKICKQHEERYESLKAHAKGQIEKSNKEIITLKEKYETEISKLKAIVKRLEIKCGSLEVSLTQKNQECAALAALCDEVTGKKV</sequence>
<feature type="compositionally biased region" description="Basic and acidic residues" evidence="8">
    <location>
        <begin position="507"/>
        <end position="517"/>
    </location>
</feature>
<feature type="compositionally biased region" description="Basic and acidic residues" evidence="8">
    <location>
        <begin position="320"/>
        <end position="334"/>
    </location>
</feature>
<evidence type="ECO:0000256" key="8">
    <source>
        <dbReference type="SAM" id="MobiDB-lite"/>
    </source>
</evidence>
<dbReference type="Gene3D" id="1.20.5.1700">
    <property type="match status" value="1"/>
</dbReference>
<evidence type="ECO:0000256" key="5">
    <source>
        <dbReference type="ARBA" id="ARBA00023054"/>
    </source>
</evidence>